<keyword evidence="5 6" id="KW-0804">Transcription</keyword>
<comment type="similarity">
    <text evidence="1 6">Belongs to the sigma-70 factor family. ECF subfamily.</text>
</comment>
<evidence type="ECO:0000256" key="3">
    <source>
        <dbReference type="ARBA" id="ARBA00023082"/>
    </source>
</evidence>
<dbReference type="CDD" id="cd06171">
    <property type="entry name" value="Sigma70_r4"/>
    <property type="match status" value="1"/>
</dbReference>
<dbReference type="AlphaFoldDB" id="A0AAW9RFL3"/>
<dbReference type="InterPro" id="IPR000838">
    <property type="entry name" value="RNA_pol_sigma70_ECF_CS"/>
</dbReference>
<dbReference type="GO" id="GO:0016987">
    <property type="term" value="F:sigma factor activity"/>
    <property type="evidence" value="ECO:0007669"/>
    <property type="project" value="UniProtKB-KW"/>
</dbReference>
<name>A0AAW9RFL3_9GAMM</name>
<keyword evidence="3 6" id="KW-0731">Sigma factor</keyword>
<dbReference type="InterPro" id="IPR013324">
    <property type="entry name" value="RNA_pol_sigma_r3/r4-like"/>
</dbReference>
<dbReference type="InterPro" id="IPR007627">
    <property type="entry name" value="RNA_pol_sigma70_r2"/>
</dbReference>
<evidence type="ECO:0000256" key="4">
    <source>
        <dbReference type="ARBA" id="ARBA00023125"/>
    </source>
</evidence>
<dbReference type="Gene3D" id="1.10.10.10">
    <property type="entry name" value="Winged helix-like DNA-binding domain superfamily/Winged helix DNA-binding domain"/>
    <property type="match status" value="1"/>
</dbReference>
<evidence type="ECO:0000313" key="10">
    <source>
        <dbReference type="Proteomes" id="UP001359886"/>
    </source>
</evidence>
<keyword evidence="2 6" id="KW-0805">Transcription regulation</keyword>
<dbReference type="NCBIfam" id="NF008888">
    <property type="entry name" value="PRK11922.1"/>
    <property type="match status" value="1"/>
</dbReference>
<evidence type="ECO:0000259" key="8">
    <source>
        <dbReference type="Pfam" id="PF08281"/>
    </source>
</evidence>
<dbReference type="SUPFAM" id="SSF88659">
    <property type="entry name" value="Sigma3 and sigma4 domains of RNA polymerase sigma factors"/>
    <property type="match status" value="1"/>
</dbReference>
<proteinExistence type="inferred from homology"/>
<sequence>MTSKTALKPHLEPFSALSDFEVAQRVLNGDMPLFELLMRRYNRRLFLVARSILKDDALAEDVVQESYLIAFEHLAQFKGPDGFGAWLVRIGSRQAMRMLRRRSRLGLVSNEPGLADEAPAPARMEPEQIQIDREASHLLERELDRLPRDFRIIFVLRELEELSTAETAESLEITPGTVKSRLHRARSLLQLRLSRPLAAMKADAFPFAGTRCDRIVATVFERLSAKS</sequence>
<dbReference type="RefSeq" id="WP_354694500.1">
    <property type="nucleotide sequence ID" value="NZ_JAZHOG010000003.1"/>
</dbReference>
<comment type="caution">
    <text evidence="9">The sequence shown here is derived from an EMBL/GenBank/DDBJ whole genome shotgun (WGS) entry which is preliminary data.</text>
</comment>
<dbReference type="InterPro" id="IPR013249">
    <property type="entry name" value="RNA_pol_sigma70_r4_t2"/>
</dbReference>
<organism evidence="9 10">
    <name type="scientific">Elongatibacter sediminis</name>
    <dbReference type="NCBI Taxonomy" id="3119006"/>
    <lineage>
        <taxon>Bacteria</taxon>
        <taxon>Pseudomonadati</taxon>
        <taxon>Pseudomonadota</taxon>
        <taxon>Gammaproteobacteria</taxon>
        <taxon>Chromatiales</taxon>
        <taxon>Wenzhouxiangellaceae</taxon>
        <taxon>Elongatibacter</taxon>
    </lineage>
</organism>
<keyword evidence="10" id="KW-1185">Reference proteome</keyword>
<evidence type="ECO:0000256" key="5">
    <source>
        <dbReference type="ARBA" id="ARBA00023163"/>
    </source>
</evidence>
<evidence type="ECO:0000313" key="9">
    <source>
        <dbReference type="EMBL" id="MEJ8567185.1"/>
    </source>
</evidence>
<dbReference type="PANTHER" id="PTHR43133:SF51">
    <property type="entry name" value="RNA POLYMERASE SIGMA FACTOR"/>
    <property type="match status" value="1"/>
</dbReference>
<evidence type="ECO:0000256" key="2">
    <source>
        <dbReference type="ARBA" id="ARBA00023015"/>
    </source>
</evidence>
<feature type="domain" description="RNA polymerase sigma-70 region 2" evidence="7">
    <location>
        <begin position="37"/>
        <end position="104"/>
    </location>
</feature>
<evidence type="ECO:0000256" key="1">
    <source>
        <dbReference type="ARBA" id="ARBA00010641"/>
    </source>
</evidence>
<dbReference type="Gene3D" id="1.10.1740.10">
    <property type="match status" value="1"/>
</dbReference>
<dbReference type="PROSITE" id="PS01063">
    <property type="entry name" value="SIGMA70_ECF"/>
    <property type="match status" value="1"/>
</dbReference>
<dbReference type="NCBIfam" id="TIGR02937">
    <property type="entry name" value="sigma70-ECF"/>
    <property type="match status" value="1"/>
</dbReference>
<dbReference type="InterPro" id="IPR036388">
    <property type="entry name" value="WH-like_DNA-bd_sf"/>
</dbReference>
<dbReference type="InterPro" id="IPR039425">
    <property type="entry name" value="RNA_pol_sigma-70-like"/>
</dbReference>
<keyword evidence="4 6" id="KW-0238">DNA-binding</keyword>
<dbReference type="Proteomes" id="UP001359886">
    <property type="component" value="Unassembled WGS sequence"/>
</dbReference>
<gene>
    <name evidence="9" type="ORF">V3330_06060</name>
</gene>
<dbReference type="Pfam" id="PF08281">
    <property type="entry name" value="Sigma70_r4_2"/>
    <property type="match status" value="1"/>
</dbReference>
<evidence type="ECO:0000259" key="7">
    <source>
        <dbReference type="Pfam" id="PF04542"/>
    </source>
</evidence>
<protein>
    <recommendedName>
        <fullName evidence="6">RNA polymerase sigma factor</fullName>
    </recommendedName>
</protein>
<dbReference type="Pfam" id="PF04542">
    <property type="entry name" value="Sigma70_r2"/>
    <property type="match status" value="1"/>
</dbReference>
<dbReference type="InterPro" id="IPR013325">
    <property type="entry name" value="RNA_pol_sigma_r2"/>
</dbReference>
<dbReference type="EMBL" id="JAZHOG010000003">
    <property type="protein sequence ID" value="MEJ8567185.1"/>
    <property type="molecule type" value="Genomic_DNA"/>
</dbReference>
<dbReference type="PANTHER" id="PTHR43133">
    <property type="entry name" value="RNA POLYMERASE ECF-TYPE SIGMA FACTO"/>
    <property type="match status" value="1"/>
</dbReference>
<accession>A0AAW9RFL3</accession>
<evidence type="ECO:0000256" key="6">
    <source>
        <dbReference type="RuleBase" id="RU000716"/>
    </source>
</evidence>
<dbReference type="SUPFAM" id="SSF88946">
    <property type="entry name" value="Sigma2 domain of RNA polymerase sigma factors"/>
    <property type="match status" value="1"/>
</dbReference>
<dbReference type="GO" id="GO:0006352">
    <property type="term" value="P:DNA-templated transcription initiation"/>
    <property type="evidence" value="ECO:0007669"/>
    <property type="project" value="InterPro"/>
</dbReference>
<feature type="domain" description="RNA polymerase sigma factor 70 region 4 type 2" evidence="8">
    <location>
        <begin position="138"/>
        <end position="188"/>
    </location>
</feature>
<reference evidence="9 10" key="1">
    <citation type="submission" date="2024-02" db="EMBL/GenBank/DDBJ databases">
        <title>A novel Wenzhouxiangellaceae bacterium, isolated from coastal sediments.</title>
        <authorList>
            <person name="Du Z.-J."/>
            <person name="Ye Y.-Q."/>
            <person name="Zhang X.-Y."/>
        </authorList>
    </citation>
    <scope>NUCLEOTIDE SEQUENCE [LARGE SCALE GENOMIC DNA]</scope>
    <source>
        <strain evidence="9 10">CH-27</strain>
    </source>
</reference>
<dbReference type="GO" id="GO:0003677">
    <property type="term" value="F:DNA binding"/>
    <property type="evidence" value="ECO:0007669"/>
    <property type="project" value="UniProtKB-KW"/>
</dbReference>
<dbReference type="InterPro" id="IPR014284">
    <property type="entry name" value="RNA_pol_sigma-70_dom"/>
</dbReference>